<feature type="domain" description="Transcriptional regulator DauR-like HTH" evidence="2">
    <location>
        <begin position="145"/>
        <end position="205"/>
    </location>
</feature>
<dbReference type="InterPro" id="IPR013559">
    <property type="entry name" value="YheO"/>
</dbReference>
<name>A0A2S3W917_PSEPU</name>
<dbReference type="Proteomes" id="UP000237194">
    <property type="component" value="Unassembled WGS sequence"/>
</dbReference>
<dbReference type="EMBL" id="MIND01000018">
    <property type="protein sequence ID" value="POF87437.1"/>
    <property type="molecule type" value="Genomic_DNA"/>
</dbReference>
<evidence type="ECO:0000259" key="1">
    <source>
        <dbReference type="Pfam" id="PF08348"/>
    </source>
</evidence>
<reference evidence="3 4" key="2">
    <citation type="submission" date="2018-03" db="EMBL/GenBank/DDBJ databases">
        <title>Draft genome of Pseudomonas putida strain KT-27.</title>
        <authorList>
            <person name="Yoshizawa S."/>
            <person name="Khan N.H."/>
            <person name="Nishimura M."/>
            <person name="Chiura H.X."/>
            <person name="Ogura Y."/>
            <person name="Hayashi T."/>
            <person name="Kogure K."/>
        </authorList>
    </citation>
    <scope>NUCLEOTIDE SEQUENCE [LARGE SCALE GENOMIC DNA]</scope>
    <source>
        <strain evidence="3 4">KT-27</strain>
    </source>
</reference>
<dbReference type="InterPro" id="IPR039446">
    <property type="entry name" value="DauR-like"/>
</dbReference>
<protein>
    <submittedName>
        <fullName evidence="3">Uncharacterized protein</fullName>
    </submittedName>
</protein>
<accession>A0A2S3W917</accession>
<sequence length="211" mass="23818">MSAPRPALSPRFSNYAAMADGVATLLFPHAEVVVHDLRSQTIVHIANNISKRQLGDDSALHDLPADLNGATRLGPYEKLNWDGQKIRSISSVMLDDNGQPEALLCINFNVSLLEQARQALDVFFQASRLLPQPEVLFRDDWQERINTFMHSWLAERSQSLNTLEREHKRELIEALHGEGAFRGKSAYDYVANVLNMGRATVYKYVKLARES</sequence>
<feature type="domain" description="YheO-like" evidence="1">
    <location>
        <begin position="14"/>
        <end position="118"/>
    </location>
</feature>
<comment type="caution">
    <text evidence="3">The sequence shown here is derived from an EMBL/GenBank/DDBJ whole genome shotgun (WGS) entry which is preliminary data.</text>
</comment>
<dbReference type="AlphaFoldDB" id="A0A2S3W917"/>
<evidence type="ECO:0000313" key="4">
    <source>
        <dbReference type="Proteomes" id="UP000237194"/>
    </source>
</evidence>
<evidence type="ECO:0000313" key="3">
    <source>
        <dbReference type="EMBL" id="POF87437.1"/>
    </source>
</evidence>
<dbReference type="PANTHER" id="PTHR35568">
    <property type="entry name" value="TRANSCRIPTIONAL REGULATOR DAUR"/>
    <property type="match status" value="1"/>
</dbReference>
<dbReference type="RefSeq" id="WP_103435802.1">
    <property type="nucleotide sequence ID" value="NZ_MIND01000018.1"/>
</dbReference>
<dbReference type="Pfam" id="PF13309">
    <property type="entry name" value="HTH_22"/>
    <property type="match status" value="1"/>
</dbReference>
<proteinExistence type="predicted"/>
<evidence type="ECO:0000259" key="2">
    <source>
        <dbReference type="Pfam" id="PF13309"/>
    </source>
</evidence>
<gene>
    <name evidence="3" type="ORF">BGP80_05430</name>
</gene>
<dbReference type="PANTHER" id="PTHR35568:SF1">
    <property type="entry name" value="TRANSCRIPTIONAL REGULATOR DAUR"/>
    <property type="match status" value="1"/>
</dbReference>
<reference evidence="3 4" key="1">
    <citation type="submission" date="2016-08" db="EMBL/GenBank/DDBJ databases">
        <authorList>
            <person name="Seilhamer J.J."/>
        </authorList>
    </citation>
    <scope>NUCLEOTIDE SEQUENCE [LARGE SCALE GENOMIC DNA]</scope>
    <source>
        <strain evidence="3 4">KT-27</strain>
    </source>
</reference>
<dbReference type="Pfam" id="PF08348">
    <property type="entry name" value="PAS_6"/>
    <property type="match status" value="1"/>
</dbReference>
<dbReference type="InterPro" id="IPR039445">
    <property type="entry name" value="DauR-like_HTH"/>
</dbReference>
<organism evidence="3 4">
    <name type="scientific">Pseudomonas putida</name>
    <name type="common">Arthrobacter siderocapsulatus</name>
    <dbReference type="NCBI Taxonomy" id="303"/>
    <lineage>
        <taxon>Bacteria</taxon>
        <taxon>Pseudomonadati</taxon>
        <taxon>Pseudomonadota</taxon>
        <taxon>Gammaproteobacteria</taxon>
        <taxon>Pseudomonadales</taxon>
        <taxon>Pseudomonadaceae</taxon>
        <taxon>Pseudomonas</taxon>
    </lineage>
</organism>